<keyword evidence="2" id="KW-1185">Reference proteome</keyword>
<sequence length="201" mass="21396">MSRTLMVIGLAVMVGCACFAEAAGVPPVADTKTPSPAVGYGAIGQGGNHECSPKNPKACNVAPANPYYRGCEKEDHCHHVGRKLLEEEIQDFRLQTTIVGGDCEAAGVPPVADTKTPSPAVGYGAIGQGGNHECSPKNPKACNVAPANPYYRGCEKEDHCHHVGRKLLEEEIQDFRLQTTIVGGDCGIRLHIFQDAFITIE</sequence>
<gene>
    <name evidence="1" type="ORF">D5086_033753</name>
</gene>
<evidence type="ECO:0000313" key="2">
    <source>
        <dbReference type="Proteomes" id="UP000309997"/>
    </source>
</evidence>
<name>A0ACC4AHQ3_POPAL</name>
<reference evidence="1 2" key="1">
    <citation type="journal article" date="2024" name="Plant Biotechnol. J.">
        <title>Genome and CRISPR/Cas9 system of a widespread forest tree (Populus alba) in the world.</title>
        <authorList>
            <person name="Liu Y.J."/>
            <person name="Jiang P.F."/>
            <person name="Han X.M."/>
            <person name="Li X.Y."/>
            <person name="Wang H.M."/>
            <person name="Wang Y.J."/>
            <person name="Wang X.X."/>
            <person name="Zeng Q.Y."/>
        </authorList>
    </citation>
    <scope>NUCLEOTIDE SEQUENCE [LARGE SCALE GENOMIC DNA]</scope>
    <source>
        <strain evidence="2">cv. PAL-ZL1</strain>
    </source>
</reference>
<evidence type="ECO:0000313" key="1">
    <source>
        <dbReference type="EMBL" id="KAL3565707.1"/>
    </source>
</evidence>
<organism evidence="1 2">
    <name type="scientific">Populus alba</name>
    <name type="common">White poplar</name>
    <dbReference type="NCBI Taxonomy" id="43335"/>
    <lineage>
        <taxon>Eukaryota</taxon>
        <taxon>Viridiplantae</taxon>
        <taxon>Streptophyta</taxon>
        <taxon>Embryophyta</taxon>
        <taxon>Tracheophyta</taxon>
        <taxon>Spermatophyta</taxon>
        <taxon>Magnoliopsida</taxon>
        <taxon>eudicotyledons</taxon>
        <taxon>Gunneridae</taxon>
        <taxon>Pentapetalae</taxon>
        <taxon>rosids</taxon>
        <taxon>fabids</taxon>
        <taxon>Malpighiales</taxon>
        <taxon>Salicaceae</taxon>
        <taxon>Saliceae</taxon>
        <taxon>Populus</taxon>
    </lineage>
</organism>
<protein>
    <submittedName>
        <fullName evidence="1">Uncharacterized protein</fullName>
    </submittedName>
</protein>
<dbReference type="EMBL" id="RCHU02000019">
    <property type="protein sequence ID" value="KAL3565707.1"/>
    <property type="molecule type" value="Genomic_DNA"/>
</dbReference>
<accession>A0ACC4AHQ3</accession>
<comment type="caution">
    <text evidence="1">The sequence shown here is derived from an EMBL/GenBank/DDBJ whole genome shotgun (WGS) entry which is preliminary data.</text>
</comment>
<dbReference type="Proteomes" id="UP000309997">
    <property type="component" value="Unassembled WGS sequence"/>
</dbReference>
<proteinExistence type="predicted"/>